<keyword evidence="14" id="KW-0843">Virulence</keyword>
<keyword evidence="19" id="KW-1185">Reference proteome</keyword>
<comment type="catalytic activity">
    <reaction evidence="1">
        <text>ATP + protein L-histidine = ADP + protein N-phospho-L-histidine.</text>
        <dbReference type="EC" id="2.7.13.3"/>
    </reaction>
</comment>
<dbReference type="SUPFAM" id="SSF55785">
    <property type="entry name" value="PYP-like sensor domain (PAS domain)"/>
    <property type="match status" value="4"/>
</dbReference>
<evidence type="ECO:0000256" key="4">
    <source>
        <dbReference type="ARBA" id="ARBA00022553"/>
    </source>
</evidence>
<evidence type="ECO:0000313" key="18">
    <source>
        <dbReference type="EMBL" id="MCO6418075.1"/>
    </source>
</evidence>
<evidence type="ECO:0000256" key="6">
    <source>
        <dbReference type="ARBA" id="ARBA00022630"/>
    </source>
</evidence>
<dbReference type="Gene3D" id="3.30.565.10">
    <property type="entry name" value="Histidine kinase-like ATPase, C-terminal domain"/>
    <property type="match status" value="1"/>
</dbReference>
<keyword evidence="6" id="KW-0285">Flavoprotein</keyword>
<dbReference type="RefSeq" id="WP_252954707.1">
    <property type="nucleotide sequence ID" value="NZ_JAFIRR010000115.1"/>
</dbReference>
<protein>
    <recommendedName>
        <fullName evidence="2">histidine kinase</fullName>
        <ecNumber evidence="2">2.7.13.3</ecNumber>
    </recommendedName>
</protein>
<keyword evidence="13" id="KW-0157">Chromophore</keyword>
<evidence type="ECO:0000256" key="9">
    <source>
        <dbReference type="ARBA" id="ARBA00022737"/>
    </source>
</evidence>
<evidence type="ECO:0000313" key="19">
    <source>
        <dbReference type="Proteomes" id="UP001523392"/>
    </source>
</evidence>
<feature type="domain" description="PAC" evidence="17">
    <location>
        <begin position="223"/>
        <end position="274"/>
    </location>
</feature>
<evidence type="ECO:0000256" key="8">
    <source>
        <dbReference type="ARBA" id="ARBA00022679"/>
    </source>
</evidence>
<proteinExistence type="predicted"/>
<dbReference type="EMBL" id="JAFIRR010000115">
    <property type="protein sequence ID" value="MCO6418075.1"/>
    <property type="molecule type" value="Genomic_DNA"/>
</dbReference>
<evidence type="ECO:0000256" key="5">
    <source>
        <dbReference type="ARBA" id="ARBA00022606"/>
    </source>
</evidence>
<dbReference type="NCBIfam" id="TIGR00229">
    <property type="entry name" value="sensory_box"/>
    <property type="match status" value="3"/>
</dbReference>
<keyword evidence="12" id="KW-0067">ATP-binding</keyword>
<sequence length="725" mass="81011">MLTVEAVATDRPLTEYEALATAAPSALDAIPGAVYLCDHDGWLVRYNAEAAALWGREPRLSQTRERFCGSHRLYLPDGTPLPHEDCPVADAVRTGRETRNAEVVMERPDGTRFTALVNIRALRDRDGRIQGAINCFQDISAQKALEEELRRRNGDLEDFFENSAVGLHIVSGDGIILRANQAELALLGYAPEEYVGRHIAEFHIDQAVIGDILHRLSCRERLDSYPARLRAKDGSIRHVLVTSNSRFDDGKFVNTRCFTIDVTEQREAEYARRQSDERLAATYEAATVGIAEVDEHGRYVRVNDALCNILGRSREQLLATDLLEITHPEDRAAEAERYGRQVRGELASYAVEKRAVRPDGSIVYLEVSSSSVRDENDRFRYGVRIMQDVTERKRMQNEIQANERRLRELLEALPAAIYTTDAEGRITFYNQAALEMAGREPVLGSDQWCVTWKLYWPDGTPLPHDQCPMAVALRENRPVRGAEAIAERPDGSRVPFLPYPVPLRDGEGRLVGAINMLVDITDRKNAELRQKVLIDELNHRVKNSLATVQSLAAQTAKHASDLQDFSTKFEARILSLAKAHDLLTKRSWISVPLESLLRDIVAPYSSGESRLRIGGPALDLTPRAALSLTMVLSELATNAAKYGSLGAPSGTLSVRWDIRSGDTLALEWLEQGGRRVNKPSHRGFGMRLIRRCIERDLEGSLDLRFEETGVHCLMAMPLAPLSAHG</sequence>
<dbReference type="SMART" id="SM00086">
    <property type="entry name" value="PAC"/>
    <property type="match status" value="4"/>
</dbReference>
<keyword evidence="5" id="KW-0716">Sensory transduction</keyword>
<keyword evidence="9" id="KW-0677">Repeat</keyword>
<dbReference type="InterPro" id="IPR011102">
    <property type="entry name" value="Sig_transdc_His_kinase_HWE"/>
</dbReference>
<dbReference type="EC" id="2.7.13.3" evidence="2"/>
<keyword evidence="3" id="KW-0600">Photoreceptor protein</keyword>
<dbReference type="PANTHER" id="PTHR41523:SF8">
    <property type="entry name" value="ETHYLENE RESPONSE SENSOR PROTEIN"/>
    <property type="match status" value="1"/>
</dbReference>
<evidence type="ECO:0000259" key="17">
    <source>
        <dbReference type="PROSITE" id="PS50113"/>
    </source>
</evidence>
<feature type="domain" description="PAC" evidence="17">
    <location>
        <begin position="349"/>
        <end position="401"/>
    </location>
</feature>
<comment type="caution">
    <text evidence="18">The sequence shown here is derived from an EMBL/GenBank/DDBJ whole genome shotgun (WGS) entry which is preliminary data.</text>
</comment>
<evidence type="ECO:0000256" key="15">
    <source>
        <dbReference type="ARBA" id="ARBA00023170"/>
    </source>
</evidence>
<accession>A0ABT1DA03</accession>
<evidence type="ECO:0000256" key="10">
    <source>
        <dbReference type="ARBA" id="ARBA00022741"/>
    </source>
</evidence>
<evidence type="ECO:0000256" key="11">
    <source>
        <dbReference type="ARBA" id="ARBA00022777"/>
    </source>
</evidence>
<dbReference type="InterPro" id="IPR000700">
    <property type="entry name" value="PAS-assoc_C"/>
</dbReference>
<dbReference type="Pfam" id="PF13426">
    <property type="entry name" value="PAS_9"/>
    <property type="match status" value="2"/>
</dbReference>
<evidence type="ECO:0000256" key="14">
    <source>
        <dbReference type="ARBA" id="ARBA00023026"/>
    </source>
</evidence>
<dbReference type="PROSITE" id="PS50112">
    <property type="entry name" value="PAS"/>
    <property type="match status" value="3"/>
</dbReference>
<keyword evidence="15" id="KW-0675">Receptor</keyword>
<dbReference type="PANTHER" id="PTHR41523">
    <property type="entry name" value="TWO-COMPONENT SYSTEM SENSOR PROTEIN"/>
    <property type="match status" value="1"/>
</dbReference>
<evidence type="ECO:0000256" key="13">
    <source>
        <dbReference type="ARBA" id="ARBA00022991"/>
    </source>
</evidence>
<dbReference type="InterPro" id="IPR000014">
    <property type="entry name" value="PAS"/>
</dbReference>
<keyword evidence="11" id="KW-0418">Kinase</keyword>
<evidence type="ECO:0000256" key="3">
    <source>
        <dbReference type="ARBA" id="ARBA00022543"/>
    </source>
</evidence>
<dbReference type="Pfam" id="PF07536">
    <property type="entry name" value="HWE_HK"/>
    <property type="match status" value="1"/>
</dbReference>
<dbReference type="SMART" id="SM00091">
    <property type="entry name" value="PAS"/>
    <property type="match status" value="4"/>
</dbReference>
<dbReference type="PROSITE" id="PS50113">
    <property type="entry name" value="PAC"/>
    <property type="match status" value="4"/>
</dbReference>
<dbReference type="InterPro" id="IPR036890">
    <property type="entry name" value="HATPase_C_sf"/>
</dbReference>
<feature type="domain" description="PAC" evidence="17">
    <location>
        <begin position="99"/>
        <end position="151"/>
    </location>
</feature>
<dbReference type="CDD" id="cd00130">
    <property type="entry name" value="PAS"/>
    <property type="match status" value="4"/>
</dbReference>
<feature type="domain" description="PAS" evidence="16">
    <location>
        <begin position="152"/>
        <end position="214"/>
    </location>
</feature>
<dbReference type="InterPro" id="IPR001610">
    <property type="entry name" value="PAC"/>
</dbReference>
<keyword evidence="10" id="KW-0547">Nucleotide-binding</keyword>
<organism evidence="18 19">
    <name type="scientific">Siccirubricoccus soli</name>
    <dbReference type="NCBI Taxonomy" id="2899147"/>
    <lineage>
        <taxon>Bacteria</taxon>
        <taxon>Pseudomonadati</taxon>
        <taxon>Pseudomonadota</taxon>
        <taxon>Alphaproteobacteria</taxon>
        <taxon>Acetobacterales</taxon>
        <taxon>Roseomonadaceae</taxon>
        <taxon>Siccirubricoccus</taxon>
    </lineage>
</organism>
<feature type="domain" description="PAS" evidence="16">
    <location>
        <begin position="402"/>
        <end position="441"/>
    </location>
</feature>
<reference evidence="18 19" key="1">
    <citation type="submission" date="2021-12" db="EMBL/GenBank/DDBJ databases">
        <title>Siccirubricoccus leaddurans sp. nov., a high concentration Zn2+ tolerance bacterium.</title>
        <authorList>
            <person name="Cao Y."/>
        </authorList>
    </citation>
    <scope>NUCLEOTIDE SEQUENCE [LARGE SCALE GENOMIC DNA]</scope>
    <source>
        <strain evidence="18 19">KC 17139</strain>
    </source>
</reference>
<keyword evidence="4" id="KW-0597">Phosphoprotein</keyword>
<evidence type="ECO:0000256" key="12">
    <source>
        <dbReference type="ARBA" id="ARBA00022840"/>
    </source>
</evidence>
<dbReference type="SMART" id="SM00911">
    <property type="entry name" value="HWE_HK"/>
    <property type="match status" value="1"/>
</dbReference>
<dbReference type="Proteomes" id="UP001523392">
    <property type="component" value="Unassembled WGS sequence"/>
</dbReference>
<dbReference type="Pfam" id="PF08448">
    <property type="entry name" value="PAS_4"/>
    <property type="match status" value="2"/>
</dbReference>
<dbReference type="Gene3D" id="3.30.450.20">
    <property type="entry name" value="PAS domain"/>
    <property type="match status" value="4"/>
</dbReference>
<dbReference type="InterPro" id="IPR013656">
    <property type="entry name" value="PAS_4"/>
</dbReference>
<dbReference type="InterPro" id="IPR035965">
    <property type="entry name" value="PAS-like_dom_sf"/>
</dbReference>
<keyword evidence="7" id="KW-0288">FMN</keyword>
<keyword evidence="8" id="KW-0808">Transferase</keyword>
<evidence type="ECO:0000259" key="16">
    <source>
        <dbReference type="PROSITE" id="PS50112"/>
    </source>
</evidence>
<evidence type="ECO:0000256" key="2">
    <source>
        <dbReference type="ARBA" id="ARBA00012438"/>
    </source>
</evidence>
<name>A0ABT1DA03_9PROT</name>
<evidence type="ECO:0000256" key="7">
    <source>
        <dbReference type="ARBA" id="ARBA00022643"/>
    </source>
</evidence>
<evidence type="ECO:0000256" key="1">
    <source>
        <dbReference type="ARBA" id="ARBA00000085"/>
    </source>
</evidence>
<gene>
    <name evidence="18" type="ORF">JYK14_18180</name>
</gene>
<feature type="domain" description="PAS" evidence="16">
    <location>
        <begin position="275"/>
        <end position="345"/>
    </location>
</feature>
<feature type="domain" description="PAC" evidence="17">
    <location>
        <begin position="480"/>
        <end position="532"/>
    </location>
</feature>